<evidence type="ECO:0000313" key="2">
    <source>
        <dbReference type="EMBL" id="PNW85762.1"/>
    </source>
</evidence>
<reference evidence="4 5" key="2">
    <citation type="journal article" date="2025" name="Science">
        <title>In-cell architecture of the mitochondrial respiratory chain.</title>
        <authorList>
            <person name="Waltz F."/>
            <person name="Righetto R.D."/>
            <person name="Lamm L."/>
            <person name="Salinas-Giege T."/>
            <person name="Kelley R."/>
            <person name="Zhang X."/>
            <person name="Obr M."/>
            <person name="Khavnekar S."/>
            <person name="Kotecha A."/>
            <person name="Engel B.D."/>
        </authorList>
    </citation>
    <scope>STRUCTURE BY ELECTRON MICROSCOPY (2.51 ANGSTROMS)</scope>
</reference>
<dbReference type="SMR" id="A0A2K3DYZ8"/>
<dbReference type="EMDB" id="EMD-50203"/>
<sequence length="64" mass="6758">MGLIRNIATFATAVVGWSVGIPFVVQARMNGYVERNLATYDAAQRQKAEEAAIGGPITSSGGHH</sequence>
<keyword evidence="1" id="KW-0472">Membrane</keyword>
<dbReference type="RefSeq" id="XP_042926460.1">
    <property type="nucleotide sequence ID" value="XM_043061511.1"/>
</dbReference>
<dbReference type="EMDB" id="EMD-50210"/>
<dbReference type="Proteomes" id="UP000006906">
    <property type="component" value="Chromosome 3"/>
</dbReference>
<dbReference type="EMDB" id="EMD-50202"/>
<dbReference type="GeneID" id="5718843"/>
<accession>A0A2K3DYZ8</accession>
<dbReference type="PDB" id="9F5Y">
    <property type="method" value="EM"/>
    <property type="resolution" value="2.51 A"/>
    <property type="chains" value="Y=1-64"/>
</dbReference>
<evidence type="ECO:0007829" key="5">
    <source>
        <dbReference type="PDB" id="9F5Y"/>
    </source>
</evidence>
<keyword evidence="3" id="KW-1185">Reference proteome</keyword>
<keyword evidence="4 5" id="KW-0002">3D-structure</keyword>
<proteinExistence type="evidence at protein level"/>
<gene>
    <name evidence="2" type="ORF">CHLRE_03g206450v5</name>
</gene>
<keyword evidence="1" id="KW-0812">Transmembrane</keyword>
<evidence type="ECO:0007829" key="4">
    <source>
        <dbReference type="PDB" id="9F5X"/>
    </source>
</evidence>
<evidence type="ECO:0000313" key="3">
    <source>
        <dbReference type="Proteomes" id="UP000006906"/>
    </source>
</evidence>
<dbReference type="PDB" id="9F5X">
    <property type="method" value="EM"/>
    <property type="resolution" value="2.82 A"/>
    <property type="chains" value="Y=1-64"/>
</dbReference>
<organism evidence="2 3">
    <name type="scientific">Chlamydomonas reinhardtii</name>
    <name type="common">Chlamydomonas smithii</name>
    <dbReference type="NCBI Taxonomy" id="3055"/>
    <lineage>
        <taxon>Eukaryota</taxon>
        <taxon>Viridiplantae</taxon>
        <taxon>Chlorophyta</taxon>
        <taxon>core chlorophytes</taxon>
        <taxon>Chlorophyceae</taxon>
        <taxon>CS clade</taxon>
        <taxon>Chlamydomonadales</taxon>
        <taxon>Chlamydomonadaceae</taxon>
        <taxon>Chlamydomonas</taxon>
    </lineage>
</organism>
<dbReference type="KEGG" id="cre:CHLRE_03g206450v5"/>
<dbReference type="PDB" id="9F62">
    <property type="method" value="EM"/>
    <property type="resolution" value="5.44 A"/>
    <property type="chains" value="5Y/Y=1-64"/>
</dbReference>
<name>A0A2K3DYZ8_CHLRE</name>
<evidence type="ECO:0000256" key="1">
    <source>
        <dbReference type="SAM" id="Phobius"/>
    </source>
</evidence>
<feature type="transmembrane region" description="Helical" evidence="1">
    <location>
        <begin position="6"/>
        <end position="25"/>
    </location>
</feature>
<protein>
    <submittedName>
        <fullName evidence="2">Uncharacterized protein</fullName>
    </submittedName>
</protein>
<dbReference type="Gramene" id="PNW85762">
    <property type="protein sequence ID" value="PNW85762"/>
    <property type="gene ID" value="CHLRE_03g206450v5"/>
</dbReference>
<reference evidence="2 3" key="1">
    <citation type="journal article" date="2007" name="Science">
        <title>The Chlamydomonas genome reveals the evolution of key animal and plant functions.</title>
        <authorList>
            <person name="Merchant S.S."/>
            <person name="Prochnik S.E."/>
            <person name="Vallon O."/>
            <person name="Harris E.H."/>
            <person name="Karpowicz S.J."/>
            <person name="Witman G.B."/>
            <person name="Terry A."/>
            <person name="Salamov A."/>
            <person name="Fritz-Laylin L.K."/>
            <person name="Marechal-Drouard L."/>
            <person name="Marshall W.F."/>
            <person name="Qu L.H."/>
            <person name="Nelson D.R."/>
            <person name="Sanderfoot A.A."/>
            <person name="Spalding M.H."/>
            <person name="Kapitonov V.V."/>
            <person name="Ren Q."/>
            <person name="Ferris P."/>
            <person name="Lindquist E."/>
            <person name="Shapiro H."/>
            <person name="Lucas S.M."/>
            <person name="Grimwood J."/>
            <person name="Schmutz J."/>
            <person name="Cardol P."/>
            <person name="Cerutti H."/>
            <person name="Chanfreau G."/>
            <person name="Chen C.L."/>
            <person name="Cognat V."/>
            <person name="Croft M.T."/>
            <person name="Dent R."/>
            <person name="Dutcher S."/>
            <person name="Fernandez E."/>
            <person name="Fukuzawa H."/>
            <person name="Gonzalez-Ballester D."/>
            <person name="Gonzalez-Halphen D."/>
            <person name="Hallmann A."/>
            <person name="Hanikenne M."/>
            <person name="Hippler M."/>
            <person name="Inwood W."/>
            <person name="Jabbari K."/>
            <person name="Kalanon M."/>
            <person name="Kuras R."/>
            <person name="Lefebvre P.A."/>
            <person name="Lemaire S.D."/>
            <person name="Lobanov A.V."/>
            <person name="Lohr M."/>
            <person name="Manuell A."/>
            <person name="Meier I."/>
            <person name="Mets L."/>
            <person name="Mittag M."/>
            <person name="Mittelmeier T."/>
            <person name="Moroney J.V."/>
            <person name="Moseley J."/>
            <person name="Napoli C."/>
            <person name="Nedelcu A.M."/>
            <person name="Niyogi K."/>
            <person name="Novoselov S.V."/>
            <person name="Paulsen I.T."/>
            <person name="Pazour G."/>
            <person name="Purton S."/>
            <person name="Ral J.P."/>
            <person name="Riano-Pachon D.M."/>
            <person name="Riekhof W."/>
            <person name="Rymarquis L."/>
            <person name="Schroda M."/>
            <person name="Stern D."/>
            <person name="Umen J."/>
            <person name="Willows R."/>
            <person name="Wilson N."/>
            <person name="Zimmer S.L."/>
            <person name="Allmer J."/>
            <person name="Balk J."/>
            <person name="Bisova K."/>
            <person name="Chen C.J."/>
            <person name="Elias M."/>
            <person name="Gendler K."/>
            <person name="Hauser C."/>
            <person name="Lamb M.R."/>
            <person name="Ledford H."/>
            <person name="Long J.C."/>
            <person name="Minagawa J."/>
            <person name="Page M.D."/>
            <person name="Pan J."/>
            <person name="Pootakham W."/>
            <person name="Roje S."/>
            <person name="Rose A."/>
            <person name="Stahlberg E."/>
            <person name="Terauchi A.M."/>
            <person name="Yang P."/>
            <person name="Ball S."/>
            <person name="Bowler C."/>
            <person name="Dieckmann C.L."/>
            <person name="Gladyshev V.N."/>
            <person name="Green P."/>
            <person name="Jorgensen R."/>
            <person name="Mayfield S."/>
            <person name="Mueller-Roeber B."/>
            <person name="Rajamani S."/>
            <person name="Sayre R.T."/>
            <person name="Brokstein P."/>
            <person name="Dubchak I."/>
            <person name="Goodstein D."/>
            <person name="Hornick L."/>
            <person name="Huang Y.W."/>
            <person name="Jhaveri J."/>
            <person name="Luo Y."/>
            <person name="Martinez D."/>
            <person name="Ngau W.C."/>
            <person name="Otillar B."/>
            <person name="Poliakov A."/>
            <person name="Porter A."/>
            <person name="Szajkowski L."/>
            <person name="Werner G."/>
            <person name="Zhou K."/>
            <person name="Grigoriev I.V."/>
            <person name="Rokhsar D.S."/>
            <person name="Grossman A.R."/>
        </authorList>
    </citation>
    <scope>NUCLEOTIDE SEQUENCE [LARGE SCALE GENOMIC DNA]</scope>
    <source>
        <strain evidence="3">CC-503</strain>
    </source>
</reference>
<dbReference type="AlphaFoldDB" id="A0A2K3DYZ8"/>
<keyword evidence="1" id="KW-1133">Transmembrane helix</keyword>
<dbReference type="EMBL" id="CM008964">
    <property type="protein sequence ID" value="PNW85762.1"/>
    <property type="molecule type" value="Genomic_DNA"/>
</dbReference>
<dbReference type="InParanoid" id="A0A2K3DYZ8"/>